<keyword evidence="7" id="KW-1185">Reference proteome</keyword>
<dbReference type="AlphaFoldDB" id="A0A8S4PJL5"/>
<dbReference type="InterPro" id="IPR055414">
    <property type="entry name" value="LRR_R13L4/SHOC2-like"/>
</dbReference>
<dbReference type="FunFam" id="3.40.20.10:FF:000020">
    <property type="entry name" value="protein flightless-1 homolog isoform X1"/>
    <property type="match status" value="1"/>
</dbReference>
<dbReference type="Pfam" id="PF23598">
    <property type="entry name" value="LRR_14"/>
    <property type="match status" value="1"/>
</dbReference>
<dbReference type="GO" id="GO:0005546">
    <property type="term" value="F:phosphatidylinositol-4,5-bisphosphate binding"/>
    <property type="evidence" value="ECO:0007669"/>
    <property type="project" value="TreeGrafter"/>
</dbReference>
<evidence type="ECO:0000256" key="2">
    <source>
        <dbReference type="ARBA" id="ARBA00022737"/>
    </source>
</evidence>
<dbReference type="EMBL" id="CAIIXF020000009">
    <property type="protein sequence ID" value="CAH1794525.1"/>
    <property type="molecule type" value="Genomic_DNA"/>
</dbReference>
<dbReference type="SUPFAM" id="SSF55753">
    <property type="entry name" value="Actin depolymerizing proteins"/>
    <property type="match status" value="6"/>
</dbReference>
<dbReference type="SMART" id="SM00364">
    <property type="entry name" value="LRR_BAC"/>
    <property type="match status" value="4"/>
</dbReference>
<name>A0A8S4PJL5_OWEFU</name>
<evidence type="ECO:0000256" key="3">
    <source>
        <dbReference type="SAM" id="MobiDB-lite"/>
    </source>
</evidence>
<dbReference type="SMART" id="SM00262">
    <property type="entry name" value="GEL"/>
    <property type="match status" value="6"/>
</dbReference>
<dbReference type="OrthoDB" id="20529at2759"/>
<dbReference type="FunFam" id="3.40.20.10:FF:000034">
    <property type="entry name" value="protein flightless-1 homolog isoform X1"/>
    <property type="match status" value="1"/>
</dbReference>
<gene>
    <name evidence="6" type="ORF">OFUS_LOCUS19203</name>
</gene>
<feature type="domain" description="Gelsolin-like" evidence="4">
    <location>
        <begin position="770"/>
        <end position="833"/>
    </location>
</feature>
<dbReference type="CDD" id="cd11291">
    <property type="entry name" value="gelsolin_S6_like"/>
    <property type="match status" value="1"/>
</dbReference>
<reference evidence="6" key="1">
    <citation type="submission" date="2022-03" db="EMBL/GenBank/DDBJ databases">
        <authorList>
            <person name="Martin C."/>
        </authorList>
    </citation>
    <scope>NUCLEOTIDE SEQUENCE</scope>
</reference>
<feature type="domain" description="Gelsolin-like" evidence="4">
    <location>
        <begin position="526"/>
        <end position="605"/>
    </location>
</feature>
<dbReference type="GO" id="GO:0015629">
    <property type="term" value="C:actin cytoskeleton"/>
    <property type="evidence" value="ECO:0007669"/>
    <property type="project" value="TreeGrafter"/>
</dbReference>
<accession>A0A8S4PJL5</accession>
<dbReference type="InterPro" id="IPR032675">
    <property type="entry name" value="LRR_dom_sf"/>
</dbReference>
<dbReference type="InterPro" id="IPR029006">
    <property type="entry name" value="ADF-H/Gelsolin-like_dom_sf"/>
</dbReference>
<dbReference type="GO" id="GO:0051016">
    <property type="term" value="P:barbed-end actin filament capping"/>
    <property type="evidence" value="ECO:0007669"/>
    <property type="project" value="TreeGrafter"/>
</dbReference>
<dbReference type="PANTHER" id="PTHR11977">
    <property type="entry name" value="VILLIN"/>
    <property type="match status" value="1"/>
</dbReference>
<dbReference type="InterPro" id="IPR003591">
    <property type="entry name" value="Leu-rich_rpt_typical-subtyp"/>
</dbReference>
<protein>
    <submittedName>
        <fullName evidence="6">Uncharacterized protein</fullName>
    </submittedName>
</protein>
<comment type="caution">
    <text evidence="6">The sequence shown here is derived from an EMBL/GenBank/DDBJ whole genome shotgun (WGS) entry which is preliminary data.</text>
</comment>
<dbReference type="PRINTS" id="PR00597">
    <property type="entry name" value="GELSOLIN"/>
</dbReference>
<feature type="domain" description="Gelsolin-like" evidence="4">
    <location>
        <begin position="646"/>
        <end position="719"/>
    </location>
</feature>
<feature type="non-terminal residue" evidence="6">
    <location>
        <position position="1"/>
    </location>
</feature>
<evidence type="ECO:0000256" key="1">
    <source>
        <dbReference type="ARBA" id="ARBA00022614"/>
    </source>
</evidence>
<evidence type="ECO:0000259" key="5">
    <source>
        <dbReference type="Pfam" id="PF23598"/>
    </source>
</evidence>
<dbReference type="GO" id="GO:0008154">
    <property type="term" value="P:actin polymerization or depolymerization"/>
    <property type="evidence" value="ECO:0007669"/>
    <property type="project" value="TreeGrafter"/>
</dbReference>
<dbReference type="SMART" id="SM00369">
    <property type="entry name" value="LRR_TYP"/>
    <property type="match status" value="10"/>
</dbReference>
<dbReference type="Gene3D" id="3.40.20.10">
    <property type="entry name" value="Severin"/>
    <property type="match status" value="6"/>
</dbReference>
<dbReference type="GO" id="GO:0005737">
    <property type="term" value="C:cytoplasm"/>
    <property type="evidence" value="ECO:0007669"/>
    <property type="project" value="TreeGrafter"/>
</dbReference>
<dbReference type="PROSITE" id="PS51450">
    <property type="entry name" value="LRR"/>
    <property type="match status" value="3"/>
</dbReference>
<proteinExistence type="predicted"/>
<evidence type="ECO:0000259" key="4">
    <source>
        <dbReference type="Pfam" id="PF00626"/>
    </source>
</evidence>
<dbReference type="InterPro" id="IPR001611">
    <property type="entry name" value="Leu-rich_rpt"/>
</dbReference>
<dbReference type="GO" id="GO:0051014">
    <property type="term" value="P:actin filament severing"/>
    <property type="evidence" value="ECO:0007669"/>
    <property type="project" value="TreeGrafter"/>
</dbReference>
<dbReference type="SUPFAM" id="SSF52058">
    <property type="entry name" value="L domain-like"/>
    <property type="match status" value="2"/>
</dbReference>
<keyword evidence="2" id="KW-0677">Repeat</keyword>
<dbReference type="CDD" id="cd11292">
    <property type="entry name" value="gelsolin_S3_like"/>
    <property type="match status" value="1"/>
</dbReference>
<dbReference type="InterPro" id="IPR007123">
    <property type="entry name" value="Gelsolin-like_dom"/>
</dbReference>
<dbReference type="FunFam" id="3.80.10.10:FF:000054">
    <property type="entry name" value="FLII, actin remodeling protein"/>
    <property type="match status" value="1"/>
</dbReference>
<dbReference type="CDD" id="cd11280">
    <property type="entry name" value="gelsolin_like"/>
    <property type="match status" value="2"/>
</dbReference>
<dbReference type="GO" id="GO:0030239">
    <property type="term" value="P:myofibril assembly"/>
    <property type="evidence" value="ECO:0007669"/>
    <property type="project" value="TreeGrafter"/>
</dbReference>
<dbReference type="CDD" id="cd11288">
    <property type="entry name" value="gelsolin_S5_like"/>
    <property type="match status" value="1"/>
</dbReference>
<dbReference type="GO" id="GO:0051015">
    <property type="term" value="F:actin filament binding"/>
    <property type="evidence" value="ECO:0007669"/>
    <property type="project" value="InterPro"/>
</dbReference>
<dbReference type="GO" id="GO:0005634">
    <property type="term" value="C:nucleus"/>
    <property type="evidence" value="ECO:0007669"/>
    <property type="project" value="TreeGrafter"/>
</dbReference>
<evidence type="ECO:0000313" key="7">
    <source>
        <dbReference type="Proteomes" id="UP000749559"/>
    </source>
</evidence>
<feature type="region of interest" description="Disordered" evidence="3">
    <location>
        <begin position="416"/>
        <end position="457"/>
    </location>
</feature>
<dbReference type="Pfam" id="PF00626">
    <property type="entry name" value="Gelsolin"/>
    <property type="match status" value="4"/>
</dbReference>
<dbReference type="InterPro" id="IPR007122">
    <property type="entry name" value="Villin/Gelsolin"/>
</dbReference>
<dbReference type="SMART" id="SM00365">
    <property type="entry name" value="LRR_SD22"/>
    <property type="match status" value="3"/>
</dbReference>
<feature type="domain" description="Gelsolin-like" evidence="4">
    <location>
        <begin position="1159"/>
        <end position="1214"/>
    </location>
</feature>
<dbReference type="Pfam" id="PF13855">
    <property type="entry name" value="LRR_8"/>
    <property type="match status" value="1"/>
</dbReference>
<organism evidence="6 7">
    <name type="scientific">Owenia fusiformis</name>
    <name type="common">Polychaete worm</name>
    <dbReference type="NCBI Taxonomy" id="6347"/>
    <lineage>
        <taxon>Eukaryota</taxon>
        <taxon>Metazoa</taxon>
        <taxon>Spiralia</taxon>
        <taxon>Lophotrochozoa</taxon>
        <taxon>Annelida</taxon>
        <taxon>Polychaeta</taxon>
        <taxon>Sedentaria</taxon>
        <taxon>Canalipalpata</taxon>
        <taxon>Sabellida</taxon>
        <taxon>Oweniida</taxon>
        <taxon>Oweniidae</taxon>
        <taxon>Owenia</taxon>
    </lineage>
</organism>
<dbReference type="CDD" id="cd11290">
    <property type="entry name" value="gelsolin_S1_like"/>
    <property type="match status" value="1"/>
</dbReference>
<keyword evidence="1" id="KW-0433">Leucine-rich repeat</keyword>
<dbReference type="FunFam" id="3.40.20.10:FF:000031">
    <property type="entry name" value="protein flightless-1 homolog isoform X1"/>
    <property type="match status" value="1"/>
</dbReference>
<evidence type="ECO:0000313" key="6">
    <source>
        <dbReference type="EMBL" id="CAH1794525.1"/>
    </source>
</evidence>
<feature type="domain" description="Disease resistance R13L4/SHOC-2-like LRR" evidence="5">
    <location>
        <begin position="241"/>
        <end position="344"/>
    </location>
</feature>
<dbReference type="Proteomes" id="UP000749559">
    <property type="component" value="Unassembled WGS sequence"/>
</dbReference>
<sequence>ATTGVLPFVRGVDFTKNDFTDGKFPENVAGMSGLRWLRLNKTGLSEIPKEISQLRKLEHLSLVHNGLNSLHGELSDLENLRALNCRYNNLKTSAIPADLFKLEDLSIVDFSHNSLKEVPPELAEATGIIVLNLSHNSIESIPNQLFLNLLEMMHLDVSNNALETVPPQLRRCTNLQTLNLMNNPLLHAQFRQLPALTLLETLNMRNTQRTLSNFPAGLDTLTNLADLDLSYNDLPRVPEAVYKMKSLKRLNLSSNAITELSSLIDTWEKLETLNLSRNKLTELPSSLCKLTNLKKLYLNSNQLDFEGIPKGIGKLHDLEVFSATNNNLEMIPEGVCRCGKLKKLLLNTNRLITLPDAIHLLCDLEHNPKATLVDLDIRENPDLIMPPKPPEMLHGSGAEYYNIDFSLNNQLRLAGAAPVPGADQSPKQKSDPVARKMRLRRRHDTQNGEGESEKKVLKGMRDIAKNKAKASKDDEEQKELKQAVIRGKRWDETLEKPDLDYSEIFDYDVGAIPGVTCWEIENFLPNQVDDALIGKFYEADCYIVLHTFIDDSQSLDWHIYFWIGEKATLDKKACSAIHAVNLRNMLGANGRTIREEQNDESDEFMDLFDNDIAYIEGGRTSSGFYTVEELEVPARLYRVYKGKITPRVEAMPADIRSLDVRFVYLLDLGKKIYIWMGKKSPIVMRSKARLIAEKINKNERKNKSEIISCMQGQETEEFWDKTNGPPNRPILLVIPNDHRPPVAKLYKVTLGMGYLELPQVEIPHGKLVNTLLNTKSVYLVDCHTDVFVWIGKKSTKLVRAAALKLSTELHGMINRPAYSMVTRCLEGVEPQIFKTKFEGWDDVIPVDYTRTSESVQRRGADIKKILERDQIKTDLSALFMPRQPAMTLDEAESLMSEWNEDLDGMEAFVLEGKKFVRLPEDEIGHFYSEDCYVFLCRYWVPVELPSDAEDEDEDEEPPEDDFTCVVYFWQGRDAGNMGWLTFTFSLQKKFESLFGDKLEVVRTHQQQENLKFMAHFKRKFIIYQGKRQTDREGTELFQMRSNGTPISTRTLQVPCTSTQLCSEFCYILKVPFDSDDMPGVAYVWVGNLADSEEARLSEDIANDMFAEENYSIQMINEGEEPENFFWVGIGGYKPYDKEAEYMRCARLFRCSNEKGYFTVSEKCSDFCQDDLADDDVMILDNGVEVFLWVGRKTSDVEIKLAFKSAQVYIQHLRNKQPDKPRKLLLSLKYRENRRFVKCFHGWGKHREAME</sequence>
<dbReference type="Gene3D" id="3.80.10.10">
    <property type="entry name" value="Ribonuclease Inhibitor"/>
    <property type="match status" value="3"/>
</dbReference>
<dbReference type="PANTHER" id="PTHR11977:SF51">
    <property type="entry name" value="PROTEIN FLIGHTLESS-1 HOMOLOG"/>
    <property type="match status" value="1"/>
</dbReference>